<feature type="domain" description="POTRA" evidence="3">
    <location>
        <begin position="180"/>
        <end position="239"/>
    </location>
</feature>
<evidence type="ECO:0000256" key="2">
    <source>
        <dbReference type="ARBA" id="ARBA00022692"/>
    </source>
</evidence>
<name>A0ABY2G5W3_9FLAO</name>
<dbReference type="EMBL" id="SOQZ01000003">
    <property type="protein sequence ID" value="TDY11674.1"/>
    <property type="molecule type" value="Genomic_DNA"/>
</dbReference>
<accession>A0ABY2G5W3</accession>
<dbReference type="Proteomes" id="UP000294930">
    <property type="component" value="Unassembled WGS sequence"/>
</dbReference>
<protein>
    <submittedName>
        <fullName evidence="4">Outer membrane protein assembly factor BamA</fullName>
    </submittedName>
</protein>
<reference evidence="4 5" key="1">
    <citation type="submission" date="2019-03" db="EMBL/GenBank/DDBJ databases">
        <title>Genomic Encyclopedia of Type Strains, Phase III (KMG-III): the genomes of soil and plant-associated and newly described type strains.</title>
        <authorList>
            <person name="Whitman W."/>
        </authorList>
    </citation>
    <scope>NUCLEOTIDE SEQUENCE [LARGE SCALE GENOMIC DNA]</scope>
    <source>
        <strain evidence="4 5">CGMCC 1.10957</strain>
    </source>
</reference>
<evidence type="ECO:0000313" key="4">
    <source>
        <dbReference type="EMBL" id="TDY11674.1"/>
    </source>
</evidence>
<dbReference type="Gene3D" id="2.40.160.50">
    <property type="entry name" value="membrane protein fhac: a member of the omp85/tpsb transporter family"/>
    <property type="match status" value="1"/>
</dbReference>
<proteinExistence type="predicted"/>
<evidence type="ECO:0000313" key="5">
    <source>
        <dbReference type="Proteomes" id="UP000294930"/>
    </source>
</evidence>
<keyword evidence="5" id="KW-1185">Reference proteome</keyword>
<dbReference type="Pfam" id="PF07244">
    <property type="entry name" value="POTRA"/>
    <property type="match status" value="1"/>
</dbReference>
<evidence type="ECO:0000256" key="1">
    <source>
        <dbReference type="ARBA" id="ARBA00022452"/>
    </source>
</evidence>
<comment type="caution">
    <text evidence="4">The sequence shown here is derived from an EMBL/GenBank/DDBJ whole genome shotgun (WGS) entry which is preliminary data.</text>
</comment>
<evidence type="ECO:0000259" key="3">
    <source>
        <dbReference type="Pfam" id="PF07244"/>
    </source>
</evidence>
<gene>
    <name evidence="4" type="ORF">A8975_1513</name>
</gene>
<keyword evidence="2" id="KW-0812">Transmembrane</keyword>
<sequence>MPEKKLLLQFAIWLLFTANLFSQSLYLSAIGDNENETAVIDSLLYRKTFNDYQSLLQEVDTLEAKLNTIGYIESELNSFNKSNDSTYTAQFSLNNKYDYIHIYYKDVIDKKLLSLISNSVTDDYFEVNISNLETSLKILNTEISNQGDPFSFLQLDEISKKDTSTLSANLVLSSKSQRFIDKIIVKGYEKFPKSYLRHYLNIKKGQTFNLSDIKNKSSVINDLRFANQIKDPEVLFTKDSTILYVYIEKVKSNTFDGFLGFGTNTETNKIEFDGYLNLNLTNNLNYGESLKLLYKSDENEQKTFDINTTFPYMFRTPLGVDLNLNIFKRDSSFINVSQKAKLFYQLNPNNQVSLGINSIKSENLLNPNVTTITDFKSDYYTANYIHTRPQNYNILFPTNFLFDITLGLGNRNSEGEDEKQTKIELNTFKIFNLNDKNSFYSRLNLAYLDSDSYLENELFRFGGINSIRGFEENSLTANLYTVLNTEYRYQLNNTLYVNSVIDAAYFEDNFNSIKEKLFGFGFGFGLLTNSGLFKLNYSVGKTENQKFKFSNSKLHISLSANF</sequence>
<keyword evidence="1" id="KW-1134">Transmembrane beta strand</keyword>
<organism evidence="4 5">
    <name type="scientific">Meridianimaribacter flavus</name>
    <dbReference type="NCBI Taxonomy" id="571115"/>
    <lineage>
        <taxon>Bacteria</taxon>
        <taxon>Pseudomonadati</taxon>
        <taxon>Bacteroidota</taxon>
        <taxon>Flavobacteriia</taxon>
        <taxon>Flavobacteriales</taxon>
        <taxon>Flavobacteriaceae</taxon>
        <taxon>Meridianimaribacter</taxon>
    </lineage>
</organism>
<dbReference type="Gene3D" id="3.10.20.310">
    <property type="entry name" value="membrane protein fhac"/>
    <property type="match status" value="1"/>
</dbReference>
<dbReference type="InterPro" id="IPR010827">
    <property type="entry name" value="BamA/TamA_POTRA"/>
</dbReference>
<dbReference type="PANTHER" id="PTHR12815">
    <property type="entry name" value="SORTING AND ASSEMBLY MACHINERY SAMM50 PROTEIN FAMILY MEMBER"/>
    <property type="match status" value="1"/>
</dbReference>
<dbReference type="RefSeq" id="WP_134199506.1">
    <property type="nucleotide sequence ID" value="NZ_SOQZ01000003.1"/>
</dbReference>
<dbReference type="PANTHER" id="PTHR12815:SF18">
    <property type="entry name" value="SORTING AND ASSEMBLY MACHINERY COMPONENT 50 HOMOLOG"/>
    <property type="match status" value="1"/>
</dbReference>
<dbReference type="InterPro" id="IPR039910">
    <property type="entry name" value="D15-like"/>
</dbReference>
<keyword evidence="1" id="KW-0472">Membrane</keyword>